<reference evidence="2 3" key="1">
    <citation type="submission" date="2014-09" db="EMBL/GenBank/DDBJ databases">
        <authorList>
            <person name="Ellenberger Sabrina"/>
        </authorList>
    </citation>
    <scope>NUCLEOTIDE SEQUENCE [LARGE SCALE GENOMIC DNA]</scope>
    <source>
        <strain evidence="2 3">CBS 412.66</strain>
    </source>
</reference>
<evidence type="ECO:0000313" key="2">
    <source>
        <dbReference type="EMBL" id="CEP10963.1"/>
    </source>
</evidence>
<gene>
    <name evidence="2" type="primary">PARPA_04762.1 scaffold 15639</name>
</gene>
<organism evidence="2 3">
    <name type="scientific">Parasitella parasitica</name>
    <dbReference type="NCBI Taxonomy" id="35722"/>
    <lineage>
        <taxon>Eukaryota</taxon>
        <taxon>Fungi</taxon>
        <taxon>Fungi incertae sedis</taxon>
        <taxon>Mucoromycota</taxon>
        <taxon>Mucoromycotina</taxon>
        <taxon>Mucoromycetes</taxon>
        <taxon>Mucorales</taxon>
        <taxon>Mucorineae</taxon>
        <taxon>Mucoraceae</taxon>
        <taxon>Parasitella</taxon>
    </lineage>
</organism>
<dbReference type="InterPro" id="IPR026960">
    <property type="entry name" value="RVT-Znf"/>
</dbReference>
<proteinExistence type="predicted"/>
<accession>A0A0B7N6B3</accession>
<evidence type="ECO:0000259" key="1">
    <source>
        <dbReference type="Pfam" id="PF13966"/>
    </source>
</evidence>
<dbReference type="Pfam" id="PF13966">
    <property type="entry name" value="zf-RVT"/>
    <property type="match status" value="1"/>
</dbReference>
<dbReference type="OrthoDB" id="2273311at2759"/>
<name>A0A0B7N6B3_9FUNG</name>
<evidence type="ECO:0000313" key="3">
    <source>
        <dbReference type="Proteomes" id="UP000054107"/>
    </source>
</evidence>
<keyword evidence="3" id="KW-1185">Reference proteome</keyword>
<dbReference type="AlphaFoldDB" id="A0A0B7N6B3"/>
<dbReference type="Proteomes" id="UP000054107">
    <property type="component" value="Unassembled WGS sequence"/>
</dbReference>
<protein>
    <recommendedName>
        <fullName evidence="1">Reverse transcriptase zinc-binding domain-containing protein</fullName>
    </recommendedName>
</protein>
<sequence length="578" mass="66113">MMLVQGFTFHRCYPEQSPAPPSIKLLSYADDTLLFLHDVADLQVVAAHLQNYSLASNAQINFHKTCAISLSGHDIAPHWLTAMQQFDITHIWSVADEEAIRYLGHPLIQSSRQRQAFASHFLWTLRQTVELQSRRGISVYGRATIANSLIMSKCWYVLSVLPLPLEFLWNIRTIIASFVTLHIHPVISWYLMVTSKSRGSLGVIDLFAQQKALIYRRLDPILFERSNVLSISKYVRLHLLNHMNTTIMDMRLLFPAARSSALVGASITTVTMIFRAMDAIPRTFLPADRNPIECLLLPIPAIIQSTTSPYKLAKKLKSVTAGDIFELQASGFFLSPIPSNRLPNHLTFVAHRFRQALTRVDCLLRPFFRACLERTALSLYSQDDRPHIQAMLNLSSFHKDLHIQPSDDNFAYSQGRTRSFRQMVLEATERRLPATQAIAASSWKAFWALFLDHTLRNVFYRLIHHKIPTRLYSSHCNSSDDPRCAICLTVVESMDHFFFYCEVKQHFWDRLIQECLWPDSPTAFDLLVIFNVALAEVWKAHCRFIFDAVPSTTDSLFTLFQRALTKMQAEDNLPPSAG</sequence>
<dbReference type="EMBL" id="LN725615">
    <property type="protein sequence ID" value="CEP10963.1"/>
    <property type="molecule type" value="Genomic_DNA"/>
</dbReference>
<feature type="domain" description="Reverse transcriptase zinc-binding" evidence="1">
    <location>
        <begin position="440"/>
        <end position="508"/>
    </location>
</feature>